<proteinExistence type="predicted"/>
<sequence length="66" mass="7496">MISFNHWNTFSLLLSLSLSLSLPSLSTSIKHLMDDTIYFALGFKSYDEPQLQQEIGMTRQKETGSP</sequence>
<feature type="signal peptide" evidence="1">
    <location>
        <begin position="1"/>
        <end position="26"/>
    </location>
</feature>
<evidence type="ECO:0000313" key="3">
    <source>
        <dbReference type="Proteomes" id="UP000824120"/>
    </source>
</evidence>
<dbReference type="AlphaFoldDB" id="A0A9J5YIX0"/>
<evidence type="ECO:0000256" key="1">
    <source>
        <dbReference type="SAM" id="SignalP"/>
    </source>
</evidence>
<comment type="caution">
    <text evidence="2">The sequence shown here is derived from an EMBL/GenBank/DDBJ whole genome shotgun (WGS) entry which is preliminary data.</text>
</comment>
<name>A0A9J5YIX0_SOLCO</name>
<dbReference type="EMBL" id="JACXVP010000006">
    <property type="protein sequence ID" value="KAG5599981.1"/>
    <property type="molecule type" value="Genomic_DNA"/>
</dbReference>
<dbReference type="Proteomes" id="UP000824120">
    <property type="component" value="Chromosome 6"/>
</dbReference>
<accession>A0A9J5YIX0</accession>
<feature type="chain" id="PRO_5039902694" evidence="1">
    <location>
        <begin position="27"/>
        <end position="66"/>
    </location>
</feature>
<evidence type="ECO:0000313" key="2">
    <source>
        <dbReference type="EMBL" id="KAG5599981.1"/>
    </source>
</evidence>
<protein>
    <submittedName>
        <fullName evidence="2">Uncharacterized protein</fullName>
    </submittedName>
</protein>
<keyword evidence="1" id="KW-0732">Signal</keyword>
<gene>
    <name evidence="2" type="ORF">H5410_031351</name>
</gene>
<organism evidence="2 3">
    <name type="scientific">Solanum commersonii</name>
    <name type="common">Commerson's wild potato</name>
    <name type="synonym">Commerson's nightshade</name>
    <dbReference type="NCBI Taxonomy" id="4109"/>
    <lineage>
        <taxon>Eukaryota</taxon>
        <taxon>Viridiplantae</taxon>
        <taxon>Streptophyta</taxon>
        <taxon>Embryophyta</taxon>
        <taxon>Tracheophyta</taxon>
        <taxon>Spermatophyta</taxon>
        <taxon>Magnoliopsida</taxon>
        <taxon>eudicotyledons</taxon>
        <taxon>Gunneridae</taxon>
        <taxon>Pentapetalae</taxon>
        <taxon>asterids</taxon>
        <taxon>lamiids</taxon>
        <taxon>Solanales</taxon>
        <taxon>Solanaceae</taxon>
        <taxon>Solanoideae</taxon>
        <taxon>Solaneae</taxon>
        <taxon>Solanum</taxon>
    </lineage>
</organism>
<keyword evidence="3" id="KW-1185">Reference proteome</keyword>
<reference evidence="2 3" key="1">
    <citation type="submission" date="2020-09" db="EMBL/GenBank/DDBJ databases">
        <title>De no assembly of potato wild relative species, Solanum commersonii.</title>
        <authorList>
            <person name="Cho K."/>
        </authorList>
    </citation>
    <scope>NUCLEOTIDE SEQUENCE [LARGE SCALE GENOMIC DNA]</scope>
    <source>
        <strain evidence="2">LZ3.2</strain>
        <tissue evidence="2">Leaf</tissue>
    </source>
</reference>